<evidence type="ECO:0000256" key="7">
    <source>
        <dbReference type="ARBA" id="ARBA00022989"/>
    </source>
</evidence>
<evidence type="ECO:0000256" key="9">
    <source>
        <dbReference type="HAMAP-Rule" id="MF_00024"/>
    </source>
</evidence>
<gene>
    <name evidence="9 10" type="primary">cobD</name>
    <name evidence="10" type="ORF">HCU74_10455</name>
</gene>
<keyword evidence="4 9" id="KW-1003">Cell membrane</keyword>
<feature type="transmembrane region" description="Helical" evidence="9">
    <location>
        <begin position="297"/>
        <end position="317"/>
    </location>
</feature>
<keyword evidence="6 9" id="KW-0812">Transmembrane</keyword>
<comment type="pathway">
    <text evidence="2 9">Cofactor biosynthesis; adenosylcobalamin biosynthesis.</text>
</comment>
<comment type="function">
    <text evidence="9">Converts cobyric acid to cobinamide by the addition of aminopropanol on the F carboxylic group.</text>
</comment>
<dbReference type="PANTHER" id="PTHR34308">
    <property type="entry name" value="COBALAMIN BIOSYNTHESIS PROTEIN CBIB"/>
    <property type="match status" value="1"/>
</dbReference>
<comment type="subcellular location">
    <subcellularLocation>
        <location evidence="1 9">Cell membrane</location>
        <topology evidence="1 9">Multi-pass membrane protein</topology>
    </subcellularLocation>
</comment>
<evidence type="ECO:0000256" key="5">
    <source>
        <dbReference type="ARBA" id="ARBA00022573"/>
    </source>
</evidence>
<sequence>MITDLFLTVATTLAALALDRYFGEPRRFHPLVGFGALAQKVERFCNAGGATVQYIAGIGSWGIVVLPIIIAVYLADRALSFNLWLACFFDALILYLAIGWRSMCEHIEPIYRALASGDIDSARQRLSYVVSRDTAALNHDDIVAATIETTLENSSDSLFASLFWFVLLGPAGVILHRLSNTLDAMWGYRNARFNFFGAFAARVDDALNILPSQLVGFSFFIVSRSSAALRCHVRQGWRWKSISAGAVMASGAAALGVELGGTASYHGVANTRPPLGEGRAPNLEDIARAITLVNHTLLLWLGVGITLYALLLASQVVGGLK</sequence>
<dbReference type="NCBIfam" id="TIGR00380">
    <property type="entry name" value="cobal_cbiB"/>
    <property type="match status" value="1"/>
</dbReference>
<dbReference type="HAMAP" id="MF_00024">
    <property type="entry name" value="CobD_CbiB"/>
    <property type="match status" value="1"/>
</dbReference>
<evidence type="ECO:0000313" key="10">
    <source>
        <dbReference type="EMBL" id="NKI17844.1"/>
    </source>
</evidence>
<reference evidence="10 11" key="1">
    <citation type="submission" date="2020-04" db="EMBL/GenBank/DDBJ databases">
        <authorList>
            <person name="Yoon J."/>
        </authorList>
    </citation>
    <scope>NUCLEOTIDE SEQUENCE [LARGE SCALE GENOMIC DNA]</scope>
    <source>
        <strain evidence="10 11">KMU-166</strain>
    </source>
</reference>
<evidence type="ECO:0000256" key="3">
    <source>
        <dbReference type="ARBA" id="ARBA00006263"/>
    </source>
</evidence>
<dbReference type="RefSeq" id="WP_168450382.1">
    <property type="nucleotide sequence ID" value="NZ_JAAWWK010000003.1"/>
</dbReference>
<keyword evidence="5 9" id="KW-0169">Cobalamin biosynthesis</keyword>
<evidence type="ECO:0000256" key="1">
    <source>
        <dbReference type="ARBA" id="ARBA00004651"/>
    </source>
</evidence>
<feature type="transmembrane region" description="Helical" evidence="9">
    <location>
        <begin position="54"/>
        <end position="74"/>
    </location>
</feature>
<evidence type="ECO:0000256" key="2">
    <source>
        <dbReference type="ARBA" id="ARBA00004953"/>
    </source>
</evidence>
<dbReference type="PANTHER" id="PTHR34308:SF1">
    <property type="entry name" value="COBALAMIN BIOSYNTHESIS PROTEIN CBIB"/>
    <property type="match status" value="1"/>
</dbReference>
<comment type="similarity">
    <text evidence="3 9">Belongs to the CobD/CbiB family.</text>
</comment>
<comment type="caution">
    <text evidence="10">The sequence shown here is derived from an EMBL/GenBank/DDBJ whole genome shotgun (WGS) entry which is preliminary data.</text>
</comment>
<keyword evidence="7 9" id="KW-1133">Transmembrane helix</keyword>
<evidence type="ECO:0000256" key="4">
    <source>
        <dbReference type="ARBA" id="ARBA00022475"/>
    </source>
</evidence>
<evidence type="ECO:0000313" key="11">
    <source>
        <dbReference type="Proteomes" id="UP000765845"/>
    </source>
</evidence>
<proteinExistence type="inferred from homology"/>
<evidence type="ECO:0000256" key="8">
    <source>
        <dbReference type="ARBA" id="ARBA00023136"/>
    </source>
</evidence>
<evidence type="ECO:0000256" key="6">
    <source>
        <dbReference type="ARBA" id="ARBA00022692"/>
    </source>
</evidence>
<dbReference type="InterPro" id="IPR004485">
    <property type="entry name" value="Cobalamin_biosynth_CobD/CbiB"/>
</dbReference>
<comment type="caution">
    <text evidence="9">Lacks conserved residue(s) required for the propagation of feature annotation.</text>
</comment>
<name>A0ABX1GI20_9GAMM</name>
<keyword evidence="8 9" id="KW-0472">Membrane</keyword>
<dbReference type="EMBL" id="JAAWWK010000003">
    <property type="protein sequence ID" value="NKI17844.1"/>
    <property type="molecule type" value="Genomic_DNA"/>
</dbReference>
<keyword evidence="11" id="KW-1185">Reference proteome</keyword>
<dbReference type="Pfam" id="PF03186">
    <property type="entry name" value="CobD_Cbib"/>
    <property type="match status" value="1"/>
</dbReference>
<protein>
    <recommendedName>
        <fullName evidence="9">Cobalamin biosynthesis protein CobD</fullName>
    </recommendedName>
</protein>
<feature type="transmembrane region" description="Helical" evidence="9">
    <location>
        <begin position="81"/>
        <end position="100"/>
    </location>
</feature>
<feature type="transmembrane region" description="Helical" evidence="9">
    <location>
        <begin position="158"/>
        <end position="175"/>
    </location>
</feature>
<accession>A0ABX1GI20</accession>
<dbReference type="Proteomes" id="UP000765845">
    <property type="component" value="Unassembled WGS sequence"/>
</dbReference>
<organism evidence="10 11">
    <name type="scientific">Spongiibacter thalassae</name>
    <dbReference type="NCBI Taxonomy" id="2721624"/>
    <lineage>
        <taxon>Bacteria</taxon>
        <taxon>Pseudomonadati</taxon>
        <taxon>Pseudomonadota</taxon>
        <taxon>Gammaproteobacteria</taxon>
        <taxon>Cellvibrionales</taxon>
        <taxon>Spongiibacteraceae</taxon>
        <taxon>Spongiibacter</taxon>
    </lineage>
</organism>